<evidence type="ECO:0000256" key="1">
    <source>
        <dbReference type="SAM" id="MobiDB-lite"/>
    </source>
</evidence>
<sequence length="63" mass="6630">MQFLSTFLAAALVALAATASAAPLGDVASQRPVHPEPVLVINSPATVPTQKPHSYMRRARAHP</sequence>
<accession>A0A2G8S524</accession>
<name>A0A2G8S524_9APHY</name>
<comment type="caution">
    <text evidence="3">The sequence shown here is derived from an EMBL/GenBank/DDBJ whole genome shotgun (WGS) entry which is preliminary data.</text>
</comment>
<organism evidence="3 4">
    <name type="scientific">Ganoderma sinense ZZ0214-1</name>
    <dbReference type="NCBI Taxonomy" id="1077348"/>
    <lineage>
        <taxon>Eukaryota</taxon>
        <taxon>Fungi</taxon>
        <taxon>Dikarya</taxon>
        <taxon>Basidiomycota</taxon>
        <taxon>Agaricomycotina</taxon>
        <taxon>Agaricomycetes</taxon>
        <taxon>Polyporales</taxon>
        <taxon>Polyporaceae</taxon>
        <taxon>Ganoderma</taxon>
    </lineage>
</organism>
<dbReference type="OrthoDB" id="10551995at2759"/>
<feature type="chain" id="PRO_5013762232" description="Transporter" evidence="2">
    <location>
        <begin position="22"/>
        <end position="63"/>
    </location>
</feature>
<evidence type="ECO:0000313" key="4">
    <source>
        <dbReference type="Proteomes" id="UP000230002"/>
    </source>
</evidence>
<feature type="signal peptide" evidence="2">
    <location>
        <begin position="1"/>
        <end position="21"/>
    </location>
</feature>
<keyword evidence="2" id="KW-0732">Signal</keyword>
<feature type="compositionally biased region" description="Basic residues" evidence="1">
    <location>
        <begin position="54"/>
        <end position="63"/>
    </location>
</feature>
<reference evidence="3 4" key="1">
    <citation type="journal article" date="2015" name="Sci. Rep.">
        <title>Chromosome-level genome map provides insights into diverse defense mechanisms in the medicinal fungus Ganoderma sinense.</title>
        <authorList>
            <person name="Zhu Y."/>
            <person name="Xu J."/>
            <person name="Sun C."/>
            <person name="Zhou S."/>
            <person name="Xu H."/>
            <person name="Nelson D.R."/>
            <person name="Qian J."/>
            <person name="Song J."/>
            <person name="Luo H."/>
            <person name="Xiang L."/>
            <person name="Li Y."/>
            <person name="Xu Z."/>
            <person name="Ji A."/>
            <person name="Wang L."/>
            <person name="Lu S."/>
            <person name="Hayward A."/>
            <person name="Sun W."/>
            <person name="Li X."/>
            <person name="Schwartz D.C."/>
            <person name="Wang Y."/>
            <person name="Chen S."/>
        </authorList>
    </citation>
    <scope>NUCLEOTIDE SEQUENCE [LARGE SCALE GENOMIC DNA]</scope>
    <source>
        <strain evidence="3 4">ZZ0214-1</strain>
    </source>
</reference>
<feature type="region of interest" description="Disordered" evidence="1">
    <location>
        <begin position="40"/>
        <end position="63"/>
    </location>
</feature>
<feature type="compositionally biased region" description="Polar residues" evidence="1">
    <location>
        <begin position="43"/>
        <end position="52"/>
    </location>
</feature>
<evidence type="ECO:0000313" key="3">
    <source>
        <dbReference type="EMBL" id="PIL28845.1"/>
    </source>
</evidence>
<evidence type="ECO:0000256" key="2">
    <source>
        <dbReference type="SAM" id="SignalP"/>
    </source>
</evidence>
<dbReference type="AlphaFoldDB" id="A0A2G8S524"/>
<evidence type="ECO:0008006" key="5">
    <source>
        <dbReference type="Google" id="ProtNLM"/>
    </source>
</evidence>
<proteinExistence type="predicted"/>
<gene>
    <name evidence="3" type="ORF">GSI_08891</name>
</gene>
<keyword evidence="4" id="KW-1185">Reference proteome</keyword>
<dbReference type="EMBL" id="AYKW01000023">
    <property type="protein sequence ID" value="PIL28845.1"/>
    <property type="molecule type" value="Genomic_DNA"/>
</dbReference>
<dbReference type="Proteomes" id="UP000230002">
    <property type="component" value="Unassembled WGS sequence"/>
</dbReference>
<protein>
    <recommendedName>
        <fullName evidence="5">Transporter</fullName>
    </recommendedName>
</protein>